<dbReference type="Proteomes" id="UP000030649">
    <property type="component" value="Unassembled WGS sequence"/>
</dbReference>
<keyword evidence="1" id="KW-1133">Transmembrane helix</keyword>
<sequence>MKTRIRYLLRRYGRVSVIVFMIAGTVMLASAGIAATTPPATKQVASETDPQTFTTTVETSAIVQETTTLYPTGTRLRNMPLYLLNATPKIEIATETTVPADQSVTVHHRLLLELYATYDGSTFWSENQTLVDKQSVVTTGTVVSTTTVNASSIRSGRLSDVSEETGPIATPRTQIHVITEYQSATYDGIMSLNMPIEITQRGYDLITPQTVSETQTTPVVTETPVPRKMVSIPVPAAVAGRTGIVSSDFYPIQQTVLLQGGSGVVLFMIGFILWGIRRRLPTLNHIKQEYYHELFNEWISSGEITESATAEYVHVDSLRSLVDIAIDSRKRVIHDKNQRRYEVIDGNTRYRYVEPPLPVGEHTGSQRYVSPLLSDRESSTFTLSNQNQDPLNIPDIINSAWNAATDECEHIDVEIQITDTLTALPADKLACIHPDVIHELLKELFIDAIEYDWVNTSVTVKPPVSTSLGSDSTITVETAEQVSDSIAGETPIDQHMFRIVFDERTHTVRAWDVLFRTVGESEFKLEISQGET</sequence>
<evidence type="ECO:0000313" key="3">
    <source>
        <dbReference type="Proteomes" id="UP000030649"/>
    </source>
</evidence>
<dbReference type="HOGENOM" id="CLU_511551_0_0_2"/>
<reference evidence="2 3" key="1">
    <citation type="journal article" date="2013" name="PLoS ONE">
        <title>Assembly-driven community genomics of a hypersaline microbial ecosystem.</title>
        <authorList>
            <person name="Podell S."/>
            <person name="Ugalde J.A."/>
            <person name="Narasingarao P."/>
            <person name="Banfield J.F."/>
            <person name="Heidelberg K.B."/>
            <person name="Allen E.E."/>
        </authorList>
    </citation>
    <scope>NUCLEOTIDE SEQUENCE [LARGE SCALE GENOMIC DNA]</scope>
    <source>
        <strain evidence="3">J07HQW1</strain>
    </source>
</reference>
<evidence type="ECO:0008006" key="4">
    <source>
        <dbReference type="Google" id="ProtNLM"/>
    </source>
</evidence>
<dbReference type="InterPro" id="IPR035185">
    <property type="entry name" value="DUF5305"/>
</dbReference>
<keyword evidence="1" id="KW-0812">Transmembrane</keyword>
<protein>
    <recommendedName>
        <fullName evidence="4">DUF5305 domain-containing protein</fullName>
    </recommendedName>
</protein>
<feature type="transmembrane region" description="Helical" evidence="1">
    <location>
        <begin position="12"/>
        <end position="35"/>
    </location>
</feature>
<keyword evidence="1" id="KW-0472">Membrane</keyword>
<dbReference type="EMBL" id="KE356560">
    <property type="protein sequence ID" value="ERG91432.1"/>
    <property type="molecule type" value="Genomic_DNA"/>
</dbReference>
<evidence type="ECO:0000313" key="2">
    <source>
        <dbReference type="EMBL" id="ERG91432.1"/>
    </source>
</evidence>
<evidence type="ECO:0000256" key="1">
    <source>
        <dbReference type="SAM" id="Phobius"/>
    </source>
</evidence>
<organism evidence="2 3">
    <name type="scientific">Haloquadratum walsbyi J07HQW1</name>
    <dbReference type="NCBI Taxonomy" id="1238424"/>
    <lineage>
        <taxon>Archaea</taxon>
        <taxon>Methanobacteriati</taxon>
        <taxon>Methanobacteriota</taxon>
        <taxon>Stenosarchaea group</taxon>
        <taxon>Halobacteria</taxon>
        <taxon>Halobacteriales</taxon>
        <taxon>Haloferacaceae</taxon>
        <taxon>Haloquadratum</taxon>
    </lineage>
</organism>
<dbReference type="Pfam" id="PF17231">
    <property type="entry name" value="DUF5305"/>
    <property type="match status" value="1"/>
</dbReference>
<gene>
    <name evidence="2" type="ORF">J07HQW1_01466</name>
</gene>
<dbReference type="AlphaFoldDB" id="U1PCY7"/>
<proteinExistence type="predicted"/>
<accession>U1PCY7</accession>
<name>U1PCY7_9EURY</name>